<dbReference type="AlphaFoldDB" id="A0A7W7F5A1"/>
<comment type="caution">
    <text evidence="2">The sequence shown here is derived from an EMBL/GenBank/DDBJ whole genome shotgun (WGS) entry which is preliminary data.</text>
</comment>
<dbReference type="EMBL" id="JACHNZ010000005">
    <property type="protein sequence ID" value="MBB4631086.1"/>
    <property type="molecule type" value="Genomic_DNA"/>
</dbReference>
<evidence type="ECO:0000259" key="1">
    <source>
        <dbReference type="Pfam" id="PF05598"/>
    </source>
</evidence>
<evidence type="ECO:0000313" key="2">
    <source>
        <dbReference type="EMBL" id="MBB4631086.1"/>
    </source>
</evidence>
<gene>
    <name evidence="2" type="ORF">GGQ98_000693</name>
</gene>
<keyword evidence="3" id="KW-1185">Reference proteome</keyword>
<sequence length="194" mass="21575">MVAMEVHVSVQRGFFDLDERYAALSAAGDPLEKLSALIDFEIFRPALDAALQRSDGSKGGRPPMDAVMMFKTLVLQTLYGLSDAQTEFQILDRRSFGRFLGLDDGDNTPDETTIWRFREALVRANAIEALFARFDTHLKDQGYLAMGGQIVDASIIAAPRQRMTDEERAIVKNGGIPEDRAARDCQDFRVWAGG</sequence>
<dbReference type="InterPro" id="IPR008490">
    <property type="entry name" value="Transposase_InsH_N"/>
</dbReference>
<dbReference type="Proteomes" id="UP000566324">
    <property type="component" value="Unassembled WGS sequence"/>
</dbReference>
<dbReference type="Pfam" id="PF05598">
    <property type="entry name" value="DUF772"/>
    <property type="match status" value="1"/>
</dbReference>
<evidence type="ECO:0000313" key="3">
    <source>
        <dbReference type="Proteomes" id="UP000566324"/>
    </source>
</evidence>
<dbReference type="PANTHER" id="PTHR35604">
    <property type="entry name" value="TRANSPOSASE INSH FOR INSERTION SEQUENCE ELEMENT IS5A-RELATED"/>
    <property type="match status" value="1"/>
</dbReference>
<proteinExistence type="predicted"/>
<organism evidence="2 3">
    <name type="scientific">Sphingosinicella soli</name>
    <dbReference type="NCBI Taxonomy" id="333708"/>
    <lineage>
        <taxon>Bacteria</taxon>
        <taxon>Pseudomonadati</taxon>
        <taxon>Pseudomonadota</taxon>
        <taxon>Alphaproteobacteria</taxon>
        <taxon>Sphingomonadales</taxon>
        <taxon>Sphingosinicellaceae</taxon>
        <taxon>Sphingosinicella</taxon>
    </lineage>
</organism>
<name>A0A7W7F5A1_9SPHN</name>
<feature type="domain" description="Transposase InsH N-terminal" evidence="1">
    <location>
        <begin position="23"/>
        <end position="119"/>
    </location>
</feature>
<reference evidence="2 3" key="1">
    <citation type="submission" date="2020-08" db="EMBL/GenBank/DDBJ databases">
        <title>Genomic Encyclopedia of Type Strains, Phase IV (KMG-IV): sequencing the most valuable type-strain genomes for metagenomic binning, comparative biology and taxonomic classification.</title>
        <authorList>
            <person name="Goeker M."/>
        </authorList>
    </citation>
    <scope>NUCLEOTIDE SEQUENCE [LARGE SCALE GENOMIC DNA]</scope>
    <source>
        <strain evidence="2 3">DSM 17328</strain>
    </source>
</reference>
<accession>A0A7W7F5A1</accession>
<protein>
    <submittedName>
        <fullName evidence="2">Transposase</fullName>
    </submittedName>
</protein>
<dbReference type="PANTHER" id="PTHR35604:SF2">
    <property type="entry name" value="TRANSPOSASE INSH FOR INSERTION SEQUENCE ELEMENT IS5A-RELATED"/>
    <property type="match status" value="1"/>
</dbReference>